<evidence type="ECO:0000313" key="1">
    <source>
        <dbReference type="EMBL" id="AKH47234.1"/>
    </source>
</evidence>
<dbReference type="EMBL" id="KR029589">
    <property type="protein sequence ID" value="AKH47234.1"/>
    <property type="molecule type" value="Genomic_DNA"/>
</dbReference>
<sequence>MPCPHGHTSRCFRAGFGPPSPVAPGRAARDRCFRRKHRHERLTRHQAGCPCPCISAGNEPCIQFCGTGAHHRCGCTRQDVALHLGLPRFGAAPQAASTCRGRMVQPVHRSP</sequence>
<name>A0A0F7L3W0_9VIRU</name>
<proteinExistence type="predicted"/>
<accession>A0A0F7L3W0</accession>
<reference evidence="1" key="1">
    <citation type="journal article" date="2015" name="Front. Microbiol.">
        <title>Combining genomic sequencing methods to explore viral diversity and reveal potential virus-host interactions.</title>
        <authorList>
            <person name="Chow C.E."/>
            <person name="Winget D.M."/>
            <person name="White R.A.III."/>
            <person name="Hallam S.J."/>
            <person name="Suttle C.A."/>
        </authorList>
    </citation>
    <scope>NUCLEOTIDE SEQUENCE</scope>
    <source>
        <strain evidence="1">Anoxic2_5</strain>
    </source>
</reference>
<protein>
    <submittedName>
        <fullName evidence="1">Uncharacterized protein</fullName>
    </submittedName>
</protein>
<reference evidence="1" key="2">
    <citation type="submission" date="2015-03" db="EMBL/GenBank/DDBJ databases">
        <authorList>
            <person name="Chow C.-E.T."/>
            <person name="Winget D.M."/>
            <person name="White R.A.III."/>
            <person name="Hallam S.J."/>
            <person name="Suttle C.A."/>
        </authorList>
    </citation>
    <scope>NUCLEOTIDE SEQUENCE</scope>
    <source>
        <strain evidence="1">Anoxic2_5</strain>
    </source>
</reference>
<organism evidence="1">
    <name type="scientific">uncultured marine virus</name>
    <dbReference type="NCBI Taxonomy" id="186617"/>
    <lineage>
        <taxon>Viruses</taxon>
        <taxon>environmental samples</taxon>
    </lineage>
</organism>